<protein>
    <submittedName>
        <fullName evidence="1">Uncharacterized protein</fullName>
    </submittedName>
</protein>
<dbReference type="AlphaFoldDB" id="A0A4V2JIM6"/>
<proteinExistence type="predicted"/>
<organism evidence="1 2">
    <name type="scientific">Streptomyces kasugaensis</name>
    <dbReference type="NCBI Taxonomy" id="1946"/>
    <lineage>
        <taxon>Bacteria</taxon>
        <taxon>Bacillati</taxon>
        <taxon>Actinomycetota</taxon>
        <taxon>Actinomycetes</taxon>
        <taxon>Kitasatosporales</taxon>
        <taxon>Streptomycetaceae</taxon>
        <taxon>Streptomyces</taxon>
    </lineage>
</organism>
<reference evidence="1 2" key="1">
    <citation type="submission" date="2019-02" db="EMBL/GenBank/DDBJ databases">
        <title>Draft Genome Sequence of Streptomyces sp. AM-2504, identified by 16S rRNA comparative analysis as a Streptomyces Kasugaensis strain.</title>
        <authorList>
            <person name="Napolioni V."/>
            <person name="Giuliodori A.M."/>
            <person name="Spurio R."/>
            <person name="Fabbretti A."/>
        </authorList>
    </citation>
    <scope>NUCLEOTIDE SEQUENCE [LARGE SCALE GENOMIC DNA]</scope>
    <source>
        <strain evidence="1 2">AM-2504</strain>
    </source>
</reference>
<accession>A0A4V2JIM6</accession>
<dbReference type="EMBL" id="SIXH01000092">
    <property type="protein sequence ID" value="TBO59211.1"/>
    <property type="molecule type" value="Genomic_DNA"/>
</dbReference>
<evidence type="ECO:0000313" key="2">
    <source>
        <dbReference type="Proteomes" id="UP000292452"/>
    </source>
</evidence>
<dbReference type="Proteomes" id="UP000292452">
    <property type="component" value="Unassembled WGS sequence"/>
</dbReference>
<gene>
    <name evidence="1" type="ORF">EYS09_13265</name>
</gene>
<comment type="caution">
    <text evidence="1">The sequence shown here is derived from an EMBL/GenBank/DDBJ whole genome shotgun (WGS) entry which is preliminary data.</text>
</comment>
<sequence length="104" mass="12027">MAEEPREVGDRPVPPPFMWGCPECARWLLRLGRQWDAPEGCFWEQLHVARHITAAHPDDVPPQHLDGCDLCPYYARRKDDAAALMWAQHRARDLFMPPSIARLI</sequence>
<evidence type="ECO:0000313" key="1">
    <source>
        <dbReference type="EMBL" id="TBO59211.1"/>
    </source>
</evidence>
<name>A0A4V2JIM6_STRKA</name>
<keyword evidence="2" id="KW-1185">Reference proteome</keyword>
<dbReference type="RefSeq" id="WP_131123338.1">
    <property type="nucleotide sequence ID" value="NZ_SIXH01000092.1"/>
</dbReference>